<comment type="caution">
    <text evidence="2">The sequence shown here is derived from an EMBL/GenBank/DDBJ whole genome shotgun (WGS) entry which is preliminary data.</text>
</comment>
<dbReference type="Proteomes" id="UP001218218">
    <property type="component" value="Unassembled WGS sequence"/>
</dbReference>
<evidence type="ECO:0000313" key="2">
    <source>
        <dbReference type="EMBL" id="KAJ7304619.1"/>
    </source>
</evidence>
<dbReference type="EMBL" id="JARIHO010000100">
    <property type="protein sequence ID" value="KAJ7304619.1"/>
    <property type="molecule type" value="Genomic_DNA"/>
</dbReference>
<feature type="chain" id="PRO_5042038270" evidence="1">
    <location>
        <begin position="19"/>
        <end position="168"/>
    </location>
</feature>
<name>A0AAD7E9Z8_9AGAR</name>
<evidence type="ECO:0000256" key="1">
    <source>
        <dbReference type="SAM" id="SignalP"/>
    </source>
</evidence>
<accession>A0AAD7E9Z8</accession>
<organism evidence="2 3">
    <name type="scientific">Mycena albidolilacea</name>
    <dbReference type="NCBI Taxonomy" id="1033008"/>
    <lineage>
        <taxon>Eukaryota</taxon>
        <taxon>Fungi</taxon>
        <taxon>Dikarya</taxon>
        <taxon>Basidiomycota</taxon>
        <taxon>Agaricomycotina</taxon>
        <taxon>Agaricomycetes</taxon>
        <taxon>Agaricomycetidae</taxon>
        <taxon>Agaricales</taxon>
        <taxon>Marasmiineae</taxon>
        <taxon>Mycenaceae</taxon>
        <taxon>Mycena</taxon>
    </lineage>
</organism>
<reference evidence="2" key="1">
    <citation type="submission" date="2023-03" db="EMBL/GenBank/DDBJ databases">
        <title>Massive genome expansion in bonnet fungi (Mycena s.s.) driven by repeated elements and novel gene families across ecological guilds.</title>
        <authorList>
            <consortium name="Lawrence Berkeley National Laboratory"/>
            <person name="Harder C.B."/>
            <person name="Miyauchi S."/>
            <person name="Viragh M."/>
            <person name="Kuo A."/>
            <person name="Thoen E."/>
            <person name="Andreopoulos B."/>
            <person name="Lu D."/>
            <person name="Skrede I."/>
            <person name="Drula E."/>
            <person name="Henrissat B."/>
            <person name="Morin E."/>
            <person name="Kohler A."/>
            <person name="Barry K."/>
            <person name="LaButti K."/>
            <person name="Morin E."/>
            <person name="Salamov A."/>
            <person name="Lipzen A."/>
            <person name="Mereny Z."/>
            <person name="Hegedus B."/>
            <person name="Baldrian P."/>
            <person name="Stursova M."/>
            <person name="Weitz H."/>
            <person name="Taylor A."/>
            <person name="Grigoriev I.V."/>
            <person name="Nagy L.G."/>
            <person name="Martin F."/>
            <person name="Kauserud H."/>
        </authorList>
    </citation>
    <scope>NUCLEOTIDE SEQUENCE</scope>
    <source>
        <strain evidence="2">CBHHK002</strain>
    </source>
</reference>
<keyword evidence="1" id="KW-0732">Signal</keyword>
<feature type="signal peptide" evidence="1">
    <location>
        <begin position="1"/>
        <end position="18"/>
    </location>
</feature>
<keyword evidence="3" id="KW-1185">Reference proteome</keyword>
<dbReference type="AlphaFoldDB" id="A0AAD7E9Z8"/>
<protein>
    <submittedName>
        <fullName evidence="2">Uncharacterized protein</fullName>
    </submittedName>
</protein>
<proteinExistence type="predicted"/>
<evidence type="ECO:0000313" key="3">
    <source>
        <dbReference type="Proteomes" id="UP001218218"/>
    </source>
</evidence>
<sequence>MRFALLALPFALIGVAAAAAVRSENNLAANPAYPAGRNAGLEISAVTGSSAGAPAAPPSAARRAVTGSSAGAPAALSSAARRAPARSAARRASAQSQVLTEKAVGTCPLECRQGVRRTRTGLGGIKPSKISVMTLSSRIGEELPVEPSVRFPGSVWKQRIGLRLKYQK</sequence>
<gene>
    <name evidence="2" type="ORF">DFH08DRAFT_825383</name>
</gene>